<dbReference type="OrthoDB" id="3176171at2759"/>
<proteinExistence type="predicted"/>
<feature type="region of interest" description="Disordered" evidence="2">
    <location>
        <begin position="392"/>
        <end position="467"/>
    </location>
</feature>
<sequence length="467" mass="53978">MLREYQEEINKLKTLLEKKPMDMTSSSGEIMIQPDEDLLEAERERARQEYNDDMEEMKNKMENERQSKNRMQDEFNKMKDAYEEKLQLLENKFSINDNDNNYSDSSTKQNLNEMQQHAMQKLRKLQEEMIDALGEALSCVDDDDGVILKVYDDIQEELRAKTESLKRSKQKVKVLNVEIKDLHREFEADRTDYLDTIRKQDQQLILFQQIFDKIQSVIRKDCNYCNLEKIKSDAIWNDECQRWRIPDLVIQKTKLPPAGGLLNPYESNGGIYNRGSEAKERTKSAEDIHDMENDEEDHIMDLFLQQKLAKSEEEDVVGNYFKPKRATQIVQRAQETANLLSNNFPGKNLLNSSHLNSQLSSSFNSGLNTFGLNNSYAKESFLDRENRSADNLLGVNGMPCPKKNTSRSPNRGGGYQELPSWFGPPTSGNDSNKKPTRLEVLPNLNGRKNNRKKGYNTGPLLNTMGTF</sequence>
<evidence type="ECO:0000313" key="4">
    <source>
        <dbReference type="Proteomes" id="UP000675881"/>
    </source>
</evidence>
<keyword evidence="4" id="KW-1185">Reference proteome</keyword>
<dbReference type="AlphaFoldDB" id="A0A7R8D3T6"/>
<organism evidence="3 4">
    <name type="scientific">Lepeophtheirus salmonis</name>
    <name type="common">Salmon louse</name>
    <name type="synonym">Caligus salmonis</name>
    <dbReference type="NCBI Taxonomy" id="72036"/>
    <lineage>
        <taxon>Eukaryota</taxon>
        <taxon>Metazoa</taxon>
        <taxon>Ecdysozoa</taxon>
        <taxon>Arthropoda</taxon>
        <taxon>Crustacea</taxon>
        <taxon>Multicrustacea</taxon>
        <taxon>Hexanauplia</taxon>
        <taxon>Copepoda</taxon>
        <taxon>Siphonostomatoida</taxon>
        <taxon>Caligidae</taxon>
        <taxon>Lepeophtheirus</taxon>
    </lineage>
</organism>
<dbReference type="EMBL" id="HG994585">
    <property type="protein sequence ID" value="CAF2987420.1"/>
    <property type="molecule type" value="Genomic_DNA"/>
</dbReference>
<gene>
    <name evidence="3" type="ORF">LSAA_11953</name>
</gene>
<evidence type="ECO:0000313" key="3">
    <source>
        <dbReference type="EMBL" id="CAF2987420.1"/>
    </source>
</evidence>
<evidence type="ECO:0000256" key="2">
    <source>
        <dbReference type="SAM" id="MobiDB-lite"/>
    </source>
</evidence>
<protein>
    <submittedName>
        <fullName evidence="3">KIF17</fullName>
    </submittedName>
</protein>
<evidence type="ECO:0000256" key="1">
    <source>
        <dbReference type="SAM" id="Coils"/>
    </source>
</evidence>
<accession>A0A7R8D3T6</accession>
<feature type="coiled-coil region" evidence="1">
    <location>
        <begin position="36"/>
        <end position="185"/>
    </location>
</feature>
<name>A0A7R8D3T6_LEPSM</name>
<keyword evidence="1" id="KW-0175">Coiled coil</keyword>
<dbReference type="Proteomes" id="UP000675881">
    <property type="component" value="Chromosome 6"/>
</dbReference>
<reference evidence="3" key="1">
    <citation type="submission" date="2021-02" db="EMBL/GenBank/DDBJ databases">
        <authorList>
            <person name="Bekaert M."/>
        </authorList>
    </citation>
    <scope>NUCLEOTIDE SEQUENCE</scope>
    <source>
        <strain evidence="3">IoA-00</strain>
    </source>
</reference>